<sequence length="110" mass="11436">MVIAADDPLGISSGGTIGLTAAADDVTIKNTAVNILKWIMSFVGIVAIVVFLIGSVTWMTAGGNDEKVKKGRKYLINGMIGLTIAILAYAIITLVERATTNALVGDSLNI</sequence>
<accession>A0A2M8DRK2</accession>
<evidence type="ECO:0000313" key="3">
    <source>
        <dbReference type="Proteomes" id="UP000230136"/>
    </source>
</evidence>
<dbReference type="AlphaFoldDB" id="A0A2M8DRK2"/>
<proteinExistence type="predicted"/>
<evidence type="ECO:0000313" key="2">
    <source>
        <dbReference type="EMBL" id="PJC02002.1"/>
    </source>
</evidence>
<keyword evidence="1" id="KW-0472">Membrane</keyword>
<keyword evidence="1" id="KW-0812">Transmembrane</keyword>
<name>A0A2M8DRK2_9BACT</name>
<organism evidence="2 3">
    <name type="scientific">Candidatus Komeilibacteria bacterium CG_4_9_14_0_8_um_filter_36_9</name>
    <dbReference type="NCBI Taxonomy" id="1974473"/>
    <lineage>
        <taxon>Bacteria</taxon>
        <taxon>Candidatus Komeiliibacteriota</taxon>
    </lineage>
</organism>
<evidence type="ECO:0000256" key="1">
    <source>
        <dbReference type="SAM" id="Phobius"/>
    </source>
</evidence>
<dbReference type="InterPro" id="IPR043993">
    <property type="entry name" value="T4SS_pilin"/>
</dbReference>
<keyword evidence="1" id="KW-1133">Transmembrane helix</keyword>
<dbReference type="EMBL" id="PFSY01000079">
    <property type="protein sequence ID" value="PJC02002.1"/>
    <property type="molecule type" value="Genomic_DNA"/>
</dbReference>
<reference evidence="3" key="1">
    <citation type="submission" date="2017-09" db="EMBL/GenBank/DDBJ databases">
        <title>Depth-based differentiation of microbial function through sediment-hosted aquifers and enrichment of novel symbionts in the deep terrestrial subsurface.</title>
        <authorList>
            <person name="Probst A.J."/>
            <person name="Ladd B."/>
            <person name="Jarett J.K."/>
            <person name="Geller-Mcgrath D.E."/>
            <person name="Sieber C.M.K."/>
            <person name="Emerson J.B."/>
            <person name="Anantharaman K."/>
            <person name="Thomas B.C."/>
            <person name="Malmstrom R."/>
            <person name="Stieglmeier M."/>
            <person name="Klingl A."/>
            <person name="Woyke T."/>
            <person name="Ryan C.M."/>
            <person name="Banfield J.F."/>
        </authorList>
    </citation>
    <scope>NUCLEOTIDE SEQUENCE [LARGE SCALE GENOMIC DNA]</scope>
</reference>
<gene>
    <name evidence="2" type="ORF">CO073_01745</name>
</gene>
<feature type="transmembrane region" description="Helical" evidence="1">
    <location>
        <begin position="74"/>
        <end position="95"/>
    </location>
</feature>
<feature type="transmembrane region" description="Helical" evidence="1">
    <location>
        <begin position="38"/>
        <end position="62"/>
    </location>
</feature>
<dbReference type="Proteomes" id="UP000230136">
    <property type="component" value="Unassembled WGS sequence"/>
</dbReference>
<comment type="caution">
    <text evidence="2">The sequence shown here is derived from an EMBL/GenBank/DDBJ whole genome shotgun (WGS) entry which is preliminary data.</text>
</comment>
<protein>
    <submittedName>
        <fullName evidence="2">Uncharacterized protein</fullName>
    </submittedName>
</protein>
<dbReference type="Pfam" id="PF18895">
    <property type="entry name" value="T4SS_pilin"/>
    <property type="match status" value="1"/>
</dbReference>